<feature type="domain" description="Quinate/shikimate 5-dehydrogenase/glutamyl-tRNA reductase" evidence="1">
    <location>
        <begin position="83"/>
        <end position="152"/>
    </location>
</feature>
<evidence type="ECO:0000259" key="2">
    <source>
        <dbReference type="Pfam" id="PF08501"/>
    </source>
</evidence>
<dbReference type="InterPro" id="IPR022893">
    <property type="entry name" value="Shikimate_DH_fam"/>
</dbReference>
<dbReference type="GO" id="GO:0004764">
    <property type="term" value="F:shikimate 3-dehydrogenase (NADP+) activity"/>
    <property type="evidence" value="ECO:0007669"/>
    <property type="project" value="InterPro"/>
</dbReference>
<reference evidence="3" key="1">
    <citation type="journal article" date="2014" name="Front. Microbiol.">
        <title>High frequency of phylogenetically diverse reductive dehalogenase-homologous genes in deep subseafloor sedimentary metagenomes.</title>
        <authorList>
            <person name="Kawai M."/>
            <person name="Futagami T."/>
            <person name="Toyoda A."/>
            <person name="Takaki Y."/>
            <person name="Nishi S."/>
            <person name="Hori S."/>
            <person name="Arai W."/>
            <person name="Tsubouchi T."/>
            <person name="Morono Y."/>
            <person name="Uchiyama I."/>
            <person name="Ito T."/>
            <person name="Fujiyama A."/>
            <person name="Inagaki F."/>
            <person name="Takami H."/>
        </authorList>
    </citation>
    <scope>NUCLEOTIDE SEQUENCE</scope>
    <source>
        <strain evidence="3">Expedition CK06-06</strain>
    </source>
</reference>
<dbReference type="AlphaFoldDB" id="X1MJ48"/>
<dbReference type="EMBL" id="BARV01009302">
    <property type="protein sequence ID" value="GAI14740.1"/>
    <property type="molecule type" value="Genomic_DNA"/>
</dbReference>
<dbReference type="InterPro" id="IPR006151">
    <property type="entry name" value="Shikm_DH/Glu-tRNA_Rdtase"/>
</dbReference>
<comment type="caution">
    <text evidence="3">The sequence shown here is derived from an EMBL/GenBank/DDBJ whole genome shotgun (WGS) entry which is preliminary data.</text>
</comment>
<dbReference type="SUPFAM" id="SSF51735">
    <property type="entry name" value="NAD(P)-binding Rossmann-fold domains"/>
    <property type="match status" value="1"/>
</dbReference>
<dbReference type="PANTHER" id="PTHR21089">
    <property type="entry name" value="SHIKIMATE DEHYDROGENASE"/>
    <property type="match status" value="1"/>
</dbReference>
<dbReference type="InterPro" id="IPR046346">
    <property type="entry name" value="Aminoacid_DH-like_N_sf"/>
</dbReference>
<dbReference type="InterPro" id="IPR013708">
    <property type="entry name" value="Shikimate_DH-bd_N"/>
</dbReference>
<dbReference type="PANTHER" id="PTHR21089:SF1">
    <property type="entry name" value="BIFUNCTIONAL 3-DEHYDROQUINATE DEHYDRATASE_SHIKIMATE DEHYDROGENASE, CHLOROPLASTIC"/>
    <property type="match status" value="1"/>
</dbReference>
<protein>
    <recommendedName>
        <fullName evidence="4">Shikimate dehydrogenase</fullName>
    </recommendedName>
</protein>
<proteinExistence type="predicted"/>
<dbReference type="GO" id="GO:0019632">
    <property type="term" value="P:shikimate metabolic process"/>
    <property type="evidence" value="ECO:0007669"/>
    <property type="project" value="TreeGrafter"/>
</dbReference>
<sequence length="165" mass="17548">LAFFQQIKDGEIIRNGVKGYSVTIPHKEGVLAVLDEVDELAQKIGAVNTVLEREGRLFGYNTDSSAAIFSLEPALGESPEGTALSGKRVVVLGAGGAARAVVFALSQKGAKVTILNRTVERAKRLAQEVGAKWGPLSDISKMKMDVLVNATSVGMYPEVSHLRSP</sequence>
<feature type="non-terminal residue" evidence="3">
    <location>
        <position position="1"/>
    </location>
</feature>
<dbReference type="Pfam" id="PF08501">
    <property type="entry name" value="Shikimate_dh_N"/>
    <property type="match status" value="1"/>
</dbReference>
<organism evidence="3">
    <name type="scientific">marine sediment metagenome</name>
    <dbReference type="NCBI Taxonomy" id="412755"/>
    <lineage>
        <taxon>unclassified sequences</taxon>
        <taxon>metagenomes</taxon>
        <taxon>ecological metagenomes</taxon>
    </lineage>
</organism>
<dbReference type="SUPFAM" id="SSF53223">
    <property type="entry name" value="Aminoacid dehydrogenase-like, N-terminal domain"/>
    <property type="match status" value="1"/>
</dbReference>
<dbReference type="GO" id="GO:0009423">
    <property type="term" value="P:chorismate biosynthetic process"/>
    <property type="evidence" value="ECO:0007669"/>
    <property type="project" value="UniProtKB-UniPathway"/>
</dbReference>
<evidence type="ECO:0008006" key="4">
    <source>
        <dbReference type="Google" id="ProtNLM"/>
    </source>
</evidence>
<dbReference type="Gene3D" id="3.40.50.720">
    <property type="entry name" value="NAD(P)-binding Rossmann-like Domain"/>
    <property type="match status" value="1"/>
</dbReference>
<evidence type="ECO:0000259" key="1">
    <source>
        <dbReference type="Pfam" id="PF01488"/>
    </source>
</evidence>
<gene>
    <name evidence="3" type="ORF">S06H3_18400</name>
</gene>
<accession>X1MJ48</accession>
<dbReference type="UniPathway" id="UPA00053">
    <property type="reaction ID" value="UER00087"/>
</dbReference>
<evidence type="ECO:0000313" key="3">
    <source>
        <dbReference type="EMBL" id="GAI14740.1"/>
    </source>
</evidence>
<dbReference type="InterPro" id="IPR036291">
    <property type="entry name" value="NAD(P)-bd_dom_sf"/>
</dbReference>
<dbReference type="Pfam" id="PF01488">
    <property type="entry name" value="Shikimate_DH"/>
    <property type="match status" value="1"/>
</dbReference>
<dbReference type="Gene3D" id="3.40.50.10860">
    <property type="entry name" value="Leucine Dehydrogenase, chain A, domain 1"/>
    <property type="match status" value="1"/>
</dbReference>
<name>X1MJ48_9ZZZZ</name>
<feature type="domain" description="Shikimate dehydrogenase substrate binding N-terminal" evidence="2">
    <location>
        <begin position="12"/>
        <end position="50"/>
    </location>
</feature>